<evidence type="ECO:0008006" key="3">
    <source>
        <dbReference type="Google" id="ProtNLM"/>
    </source>
</evidence>
<accession>A0AAE3QK96</accession>
<name>A0AAE3QK96_9BACT</name>
<dbReference type="AlphaFoldDB" id="A0AAE3QK96"/>
<dbReference type="Proteomes" id="UP001241110">
    <property type="component" value="Unassembled WGS sequence"/>
</dbReference>
<reference evidence="1" key="1">
    <citation type="submission" date="2023-05" db="EMBL/GenBank/DDBJ databases">
        <authorList>
            <person name="Zhang X."/>
        </authorList>
    </citation>
    <scope>NUCLEOTIDE SEQUENCE</scope>
    <source>
        <strain evidence="1">YF14B1</strain>
    </source>
</reference>
<proteinExistence type="predicted"/>
<comment type="caution">
    <text evidence="1">The sequence shown here is derived from an EMBL/GenBank/DDBJ whole genome shotgun (WGS) entry which is preliminary data.</text>
</comment>
<gene>
    <name evidence="1" type="ORF">QNI16_10550</name>
</gene>
<sequence>MKSGLNFLFILFVFVACNTQESNTTIKTDSIFNKSIDQSLSKKSIVVDSANTKTCCIPDPDLFLLKPAEKTMNNDSLAFIRLCKDLNKEQVKAWIDPIPEKDRYNIELQFQYFKAVGFQKKTNNYSAILVMMIESFWDDSVIGQQNLITVDPTGKYIDGIPVCYIKNLSNSDPEVGSPSGLYQFSTRTHSYFSGDTIKVYQLVSVAKTEDPKLDTDEWDESYETLYRVNLEGKIEMIRKPKKIADERDKQ</sequence>
<organism evidence="1 2">
    <name type="scientific">Xanthocytophaga flava</name>
    <dbReference type="NCBI Taxonomy" id="3048013"/>
    <lineage>
        <taxon>Bacteria</taxon>
        <taxon>Pseudomonadati</taxon>
        <taxon>Bacteroidota</taxon>
        <taxon>Cytophagia</taxon>
        <taxon>Cytophagales</taxon>
        <taxon>Rhodocytophagaceae</taxon>
        <taxon>Xanthocytophaga</taxon>
    </lineage>
</organism>
<evidence type="ECO:0000313" key="1">
    <source>
        <dbReference type="EMBL" id="MDJ1480922.1"/>
    </source>
</evidence>
<dbReference type="EMBL" id="JASJOS010000004">
    <property type="protein sequence ID" value="MDJ1480922.1"/>
    <property type="molecule type" value="Genomic_DNA"/>
</dbReference>
<dbReference type="PROSITE" id="PS51257">
    <property type="entry name" value="PROKAR_LIPOPROTEIN"/>
    <property type="match status" value="1"/>
</dbReference>
<evidence type="ECO:0000313" key="2">
    <source>
        <dbReference type="Proteomes" id="UP001241110"/>
    </source>
</evidence>
<dbReference type="RefSeq" id="WP_313978039.1">
    <property type="nucleotide sequence ID" value="NZ_JASJOS010000004.1"/>
</dbReference>
<protein>
    <recommendedName>
        <fullName evidence="3">Lipoprotein</fullName>
    </recommendedName>
</protein>